<organism evidence="3 4">
    <name type="scientific">Eutypa lata (strain UCR-EL1)</name>
    <name type="common">Grapevine dieback disease fungus</name>
    <name type="synonym">Eutypa armeniacae</name>
    <dbReference type="NCBI Taxonomy" id="1287681"/>
    <lineage>
        <taxon>Eukaryota</taxon>
        <taxon>Fungi</taxon>
        <taxon>Dikarya</taxon>
        <taxon>Ascomycota</taxon>
        <taxon>Pezizomycotina</taxon>
        <taxon>Sordariomycetes</taxon>
        <taxon>Xylariomycetidae</taxon>
        <taxon>Xylariales</taxon>
        <taxon>Diatrypaceae</taxon>
        <taxon>Eutypa</taxon>
    </lineage>
</organism>
<accession>M7SN44</accession>
<dbReference type="Proteomes" id="UP000012174">
    <property type="component" value="Unassembled WGS sequence"/>
</dbReference>
<dbReference type="PROSITE" id="PS51762">
    <property type="entry name" value="GH16_2"/>
    <property type="match status" value="1"/>
</dbReference>
<proteinExistence type="predicted"/>
<dbReference type="SUPFAM" id="SSF49899">
    <property type="entry name" value="Concanavalin A-like lectins/glucanases"/>
    <property type="match status" value="1"/>
</dbReference>
<keyword evidence="4" id="KW-1185">Reference proteome</keyword>
<feature type="chain" id="PRO_5004084793" evidence="1">
    <location>
        <begin position="20"/>
        <end position="315"/>
    </location>
</feature>
<dbReference type="EMBL" id="KB706350">
    <property type="protein sequence ID" value="EMR67829.1"/>
    <property type="molecule type" value="Genomic_DNA"/>
</dbReference>
<dbReference type="GO" id="GO:0004553">
    <property type="term" value="F:hydrolase activity, hydrolyzing O-glycosyl compounds"/>
    <property type="evidence" value="ECO:0007669"/>
    <property type="project" value="InterPro"/>
</dbReference>
<dbReference type="AlphaFoldDB" id="M7SN44"/>
<dbReference type="eggNOG" id="ENOG502SJND">
    <property type="taxonomic scope" value="Eukaryota"/>
</dbReference>
<dbReference type="PANTHER" id="PTHR10963">
    <property type="entry name" value="GLYCOSYL HYDROLASE-RELATED"/>
    <property type="match status" value="1"/>
</dbReference>
<evidence type="ECO:0000259" key="2">
    <source>
        <dbReference type="PROSITE" id="PS51762"/>
    </source>
</evidence>
<feature type="domain" description="GH16" evidence="2">
    <location>
        <begin position="15"/>
        <end position="315"/>
    </location>
</feature>
<feature type="signal peptide" evidence="1">
    <location>
        <begin position="1"/>
        <end position="19"/>
    </location>
</feature>
<evidence type="ECO:0000256" key="1">
    <source>
        <dbReference type="SAM" id="SignalP"/>
    </source>
</evidence>
<protein>
    <submittedName>
        <fullName evidence="3">Putative secreted glucosidase protein</fullName>
    </submittedName>
</protein>
<dbReference type="PANTHER" id="PTHR10963:SF60">
    <property type="entry name" value="GRAM-NEGATIVE BACTERIA-BINDING PROTEIN 1-RELATED"/>
    <property type="match status" value="1"/>
</dbReference>
<reference evidence="4" key="1">
    <citation type="journal article" date="2013" name="Genome Announc.">
        <title>Draft genome sequence of the grapevine dieback fungus Eutypa lata UCR-EL1.</title>
        <authorList>
            <person name="Blanco-Ulate B."/>
            <person name="Rolshausen P.E."/>
            <person name="Cantu D."/>
        </authorList>
    </citation>
    <scope>NUCLEOTIDE SEQUENCE [LARGE SCALE GENOMIC DNA]</scope>
    <source>
        <strain evidence="4">UCR-EL1</strain>
    </source>
</reference>
<dbReference type="InterPro" id="IPR050546">
    <property type="entry name" value="Glycosyl_Hydrlase_16"/>
</dbReference>
<keyword evidence="1" id="KW-0732">Signal</keyword>
<dbReference type="OMA" id="CNEYNGI"/>
<dbReference type="InterPro" id="IPR013320">
    <property type="entry name" value="ConA-like_dom_sf"/>
</dbReference>
<dbReference type="Gene3D" id="2.60.120.200">
    <property type="match status" value="1"/>
</dbReference>
<evidence type="ECO:0000313" key="3">
    <source>
        <dbReference type="EMBL" id="EMR67829.1"/>
    </source>
</evidence>
<gene>
    <name evidence="3" type="ORF">UCREL1_5178</name>
</gene>
<evidence type="ECO:0000313" key="4">
    <source>
        <dbReference type="Proteomes" id="UP000012174"/>
    </source>
</evidence>
<sequence length="315" mass="33511">MVNFTLLTALAVVYSTVQGAPTNNDASELAKRVAAPVRPSAYTKTVFLDNFALKTLDTTKWTYDLGTSYTGGPAAWGTGEIQTYTKSTNNILITSDSTLRIIPRKETSGAWTSARIETKAASDFACPAGGRLRIQARIKVGATNAAAGTEDGIWPAFWMLGSALRSNYQSWPGVGEIDIMETMNGVAKAYQVVHCGTAPGGVCNEFNGIGGNSKMTRGVWHTIQLDIDRKVSKWTDESLTWSIDGVATLQVKPSSLQNNQTAWNSLAATKKMILLNVAVGGSFPNAIAGSTTPNAKTVGGVNAGMDVDYVVVWST</sequence>
<dbReference type="GO" id="GO:0005975">
    <property type="term" value="P:carbohydrate metabolic process"/>
    <property type="evidence" value="ECO:0007669"/>
    <property type="project" value="InterPro"/>
</dbReference>
<dbReference type="Pfam" id="PF26113">
    <property type="entry name" value="GH16_XgeA"/>
    <property type="match status" value="1"/>
</dbReference>
<dbReference type="HOGENOM" id="CLU_019533_3_0_1"/>
<dbReference type="InterPro" id="IPR000757">
    <property type="entry name" value="Beta-glucanase-like"/>
</dbReference>
<dbReference type="KEGG" id="ela:UCREL1_5178"/>
<name>M7SN44_EUTLA</name>
<dbReference type="OrthoDB" id="192832at2759"/>